<reference evidence="1 2" key="1">
    <citation type="submission" date="2016-10" db="EMBL/GenBank/DDBJ databases">
        <authorList>
            <person name="de Groot N.N."/>
        </authorList>
    </citation>
    <scope>NUCLEOTIDE SEQUENCE [LARGE SCALE GENOMIC DNA]</scope>
    <source>
        <strain evidence="1 2">CGMCC 1.7727</strain>
    </source>
</reference>
<sequence>MNTYTQNYWSFYMNYLKDFESLEYKGYKLSYLIHFPSLVRKHKEFWARLSDPEFSKIVKKQFSAKEVQQDFNRYIRSLKPTRISGSKYGKTVFIADRLLRFPKETFTKYFPRKETMVVITSNKSDKSQLERDNAAYYERMGMPFQYLSKYKRKVHGSRTQIMLQLDRLFKKYKTNFIYRDEMFQNTFRVKIDATIKLLEMAEHLIDAEPIGCFVISSPNHYGRVVAFAAAKKGIPTVCMQHGIIGNELGYIPKVATVDALYGQFDVDWYLQRGAKPGSLAIIGHPRFDQALKKAKYSRSRFAQLLGIDKSKKTLLLIVRESRNLKKWQQLIQQISKQLNVNILLRDFENDKVHPLMKQFPEIRSTKSMQLYDLLPRVDAVVSYTSTVALEAMLVGTPCYIMHSTIPGYSGYYDSLSPFIQKDPVPLSKLIIRFFEDGKQRQYAEAKRKKFLSYAYPQGVPSGKKLKKLIDRLKQQK</sequence>
<proteinExistence type="predicted"/>
<dbReference type="Pfam" id="PF02684">
    <property type="entry name" value="LpxB"/>
    <property type="match status" value="1"/>
</dbReference>
<dbReference type="OrthoDB" id="2622399at2"/>
<dbReference type="GO" id="GO:0008915">
    <property type="term" value="F:lipid-A-disaccharide synthase activity"/>
    <property type="evidence" value="ECO:0007669"/>
    <property type="project" value="InterPro"/>
</dbReference>
<evidence type="ECO:0000313" key="2">
    <source>
        <dbReference type="Proteomes" id="UP000199687"/>
    </source>
</evidence>
<keyword evidence="2" id="KW-1185">Reference proteome</keyword>
<protein>
    <submittedName>
        <fullName evidence="1">Lipid-A-disaccharide synthetase</fullName>
    </submittedName>
</protein>
<dbReference type="GO" id="GO:0009245">
    <property type="term" value="P:lipid A biosynthetic process"/>
    <property type="evidence" value="ECO:0007669"/>
    <property type="project" value="InterPro"/>
</dbReference>
<dbReference type="InterPro" id="IPR043148">
    <property type="entry name" value="TagF_C"/>
</dbReference>
<dbReference type="RefSeq" id="WP_089740829.1">
    <property type="nucleotide sequence ID" value="NZ_FOGL01000009.1"/>
</dbReference>
<name>A0A1H9RU67_9BACI</name>
<organism evidence="1 2">
    <name type="scientific">Gracilibacillus ureilyticus</name>
    <dbReference type="NCBI Taxonomy" id="531814"/>
    <lineage>
        <taxon>Bacteria</taxon>
        <taxon>Bacillati</taxon>
        <taxon>Bacillota</taxon>
        <taxon>Bacilli</taxon>
        <taxon>Bacillales</taxon>
        <taxon>Bacillaceae</taxon>
        <taxon>Gracilibacillus</taxon>
    </lineage>
</organism>
<evidence type="ECO:0000313" key="1">
    <source>
        <dbReference type="EMBL" id="SER76187.1"/>
    </source>
</evidence>
<dbReference type="AlphaFoldDB" id="A0A1H9RU67"/>
<dbReference type="STRING" id="531814.SAMN04487944_109161"/>
<dbReference type="Gene3D" id="3.40.50.12580">
    <property type="match status" value="1"/>
</dbReference>
<accession>A0A1H9RU67</accession>
<dbReference type="EMBL" id="FOGL01000009">
    <property type="protein sequence ID" value="SER76187.1"/>
    <property type="molecule type" value="Genomic_DNA"/>
</dbReference>
<dbReference type="CDD" id="cd01635">
    <property type="entry name" value="Glycosyltransferase_GTB-type"/>
    <property type="match status" value="1"/>
</dbReference>
<dbReference type="SUPFAM" id="SSF53756">
    <property type="entry name" value="UDP-Glycosyltransferase/glycogen phosphorylase"/>
    <property type="match status" value="1"/>
</dbReference>
<dbReference type="GO" id="GO:0016020">
    <property type="term" value="C:membrane"/>
    <property type="evidence" value="ECO:0007669"/>
    <property type="project" value="GOC"/>
</dbReference>
<gene>
    <name evidence="1" type="ORF">SAMN04487944_109161</name>
</gene>
<dbReference type="InterPro" id="IPR003835">
    <property type="entry name" value="Glyco_trans_19"/>
</dbReference>
<dbReference type="Proteomes" id="UP000199687">
    <property type="component" value="Unassembled WGS sequence"/>
</dbReference>